<dbReference type="InterPro" id="IPR051012">
    <property type="entry name" value="CellSynth/LPSAsmb/PSIAsmb"/>
</dbReference>
<dbReference type="EMBL" id="CP089982">
    <property type="protein sequence ID" value="WXA97380.1"/>
    <property type="molecule type" value="Genomic_DNA"/>
</dbReference>
<feature type="coiled-coil region" evidence="3">
    <location>
        <begin position="482"/>
        <end position="509"/>
    </location>
</feature>
<evidence type="ECO:0000313" key="5">
    <source>
        <dbReference type="Proteomes" id="UP001379533"/>
    </source>
</evidence>
<evidence type="ECO:0000256" key="3">
    <source>
        <dbReference type="SAM" id="Coils"/>
    </source>
</evidence>
<evidence type="ECO:0008006" key="6">
    <source>
        <dbReference type="Google" id="ProtNLM"/>
    </source>
</evidence>
<keyword evidence="2" id="KW-0802">TPR repeat</keyword>
<dbReference type="RefSeq" id="WP_394847996.1">
    <property type="nucleotide sequence ID" value="NZ_CP089982.1"/>
</dbReference>
<sequence>MDSVSGVSSIDHLLATTANEAWDIDREVHVLRAAALPMVRHEPEAAPRKMAIVLPAPFELAPARPPTLENGTHGSNPDLTQRTVARRAAQDAAHPEGLIELLRARIEILQTEADKVGLARAYIELAVACEMLLGDDAQVIANAQAALRVNPRLAAAHAILRRKCHGRGALPAMLEHLEHELAASTEEGSTIELLVEKARLLDARGESPDFVRSIWEQARTRAPHHPAALKGLEADLATRTYAANSRAAEDPSGYAEAYDALARHLANMADAYVAEPKLAAWLHAERAQILEFKLHKSEEARAALERAVALDSSVGPVRDEAVRHVASHDDPAALCLLLQEEAELETDPNRAARLELDAACIAYHRLGEAERAIAFLGRAAARAPTTNSVDRRVLDELVRLHEHFNEWAEVAHARRARLRFLADPLVLTHELRMLARIDEQLGEIGSAIEHTQAALAIEPRDLTLHETLDRLLSASNLHERRVELWVNEAAKAEDNAQRARALMKAAQIAEHELAKPGAAVEHLRAAWVVAPGDPEVLEALARLLSPATSEKTDREARAVIDLYAQAAELTTDPGRKVASLEKIALLCEELLGDVRRAARTYEQILRLEPDRRGAVLGLARTATKIGDDRVLSRALLDEARLSSERGEAMALRVRAIDVLARVDRERALSLLDEVLTMDPANEAARALETRFHAEAGRWERAASSLKARIQIAKSPKDQLNYWLELAQIQELRLRSPKDAMVSLTAARAIDPNHPVPPDEIVRMLEAAGDHVMLRDAMETLANDCSGLEDRARYLARAAEIDEHRLGNDERAAATYARALSETPEDELIAERLERVLMRHAVSMTAKGKPLSFGTNNVLNLQLKRLETKMTTASAVRLSFSLAQLYLRTGRDIPTATRLLEAVLEYDKHHIPALRTMEGVSRRTNDWARLAHVLSQQGEVFSDIRARLGALWQLASLEEWQKAGGDPLHTYQRILHLDPTEPGALYASERRELPSARKGDRRARKLALTALRALHALASDEGTRRSLQLKLAMLLENAASDSGGATVVVEGVNDAAQQALLKESLDRYLSILHADALSVAAATGIARIAPRLANVEAAVMAAISLADLASVPAARARYLVDAADLLLGPLAEGALGSPEHRYVRAAELLEKALAASPDSVTAASRLANVRREMNQSEQVVEVFRTALKRARAVETIVLLGAEIARVARDKLADLPLAINAMRRVREAAPNHIPSLLTLAELCVAQRTWPEAVDALEAVVTRGTEAAPRLTALFSLSSIYEHVLQRPHDSERALRKALEIDALNARALRGVLRHITAQHTPPPDLETGVAVDPASVMDDETRAEVADLVERLSRVEEDPEQCCELLLKLADLRMRLGDPAAVERALVEAVARTPASMMAFARLSAHFRTSTGHDHAAFARALLAVIARGQQLGNVDARWYATLGHLEIESLGRLREGIGHLQNAVQLNPSSPSMFETRFELGRAYARANANEDAARQLLGMMLPSSTPLLGVNEPQALLALLERVLQNERRMEEALVVSELRAIAGDVDEGRHGWLRSRRLVQVEGLDAQLDRPTLVTNVLPPEGRHVLLEVAAAVAGIESKILRSDLTELGITSRDRIGSRSGHPTRALFDRVLRMLGLEDLELVISRTVTRTRILAQDTLWIVVPRRLSEMPEPAQLASIARALTRASLGVPWLEELPPPHIEGLLIACARQVVHGYGADDLDVLSQKLVAQYEPNVTRAISRKQKKLLEELVPHLAAPQGRPLPIEGFISALARAEMRAAALVTGDLLATIEELGSIDPTLAHATERLGVPALGAVLEHPFAGDVARFFLSGEAMALRRRIGTTWTT</sequence>
<dbReference type="SUPFAM" id="SSF48452">
    <property type="entry name" value="TPR-like"/>
    <property type="match status" value="3"/>
</dbReference>
<keyword evidence="3" id="KW-0175">Coiled coil</keyword>
<evidence type="ECO:0000313" key="4">
    <source>
        <dbReference type="EMBL" id="WXA97380.1"/>
    </source>
</evidence>
<accession>A0ABZ2KFA3</accession>
<proteinExistence type="predicted"/>
<dbReference type="SMART" id="SM00028">
    <property type="entry name" value="TPR"/>
    <property type="match status" value="8"/>
</dbReference>
<gene>
    <name evidence="4" type="ORF">LZC95_11090</name>
</gene>
<dbReference type="InterPro" id="IPR011990">
    <property type="entry name" value="TPR-like_helical_dom_sf"/>
</dbReference>
<keyword evidence="1" id="KW-0677">Repeat</keyword>
<dbReference type="InterPro" id="IPR019734">
    <property type="entry name" value="TPR_rpt"/>
</dbReference>
<dbReference type="Gene3D" id="1.25.40.10">
    <property type="entry name" value="Tetratricopeptide repeat domain"/>
    <property type="match status" value="5"/>
</dbReference>
<keyword evidence="5" id="KW-1185">Reference proteome</keyword>
<dbReference type="Proteomes" id="UP001379533">
    <property type="component" value="Chromosome"/>
</dbReference>
<dbReference type="PANTHER" id="PTHR45586:SF1">
    <property type="entry name" value="LIPOPOLYSACCHARIDE ASSEMBLY PROTEIN B"/>
    <property type="match status" value="1"/>
</dbReference>
<evidence type="ECO:0000256" key="1">
    <source>
        <dbReference type="ARBA" id="ARBA00022737"/>
    </source>
</evidence>
<name>A0ABZ2KFA3_9BACT</name>
<evidence type="ECO:0000256" key="2">
    <source>
        <dbReference type="ARBA" id="ARBA00022803"/>
    </source>
</evidence>
<protein>
    <recommendedName>
        <fullName evidence="6">Tetratricopeptide repeat protein</fullName>
    </recommendedName>
</protein>
<organism evidence="4 5">
    <name type="scientific">Pendulispora brunnea</name>
    <dbReference type="NCBI Taxonomy" id="2905690"/>
    <lineage>
        <taxon>Bacteria</taxon>
        <taxon>Pseudomonadati</taxon>
        <taxon>Myxococcota</taxon>
        <taxon>Myxococcia</taxon>
        <taxon>Myxococcales</taxon>
        <taxon>Sorangiineae</taxon>
        <taxon>Pendulisporaceae</taxon>
        <taxon>Pendulispora</taxon>
    </lineage>
</organism>
<reference evidence="4 5" key="1">
    <citation type="submission" date="2021-12" db="EMBL/GenBank/DDBJ databases">
        <title>Discovery of the Pendulisporaceae a myxobacterial family with distinct sporulation behavior and unique specialized metabolism.</title>
        <authorList>
            <person name="Garcia R."/>
            <person name="Popoff A."/>
            <person name="Bader C.D."/>
            <person name="Loehr J."/>
            <person name="Walesch S."/>
            <person name="Walt C."/>
            <person name="Boldt J."/>
            <person name="Bunk B."/>
            <person name="Haeckl F.J.F.P.J."/>
            <person name="Gunesch A.P."/>
            <person name="Birkelbach J."/>
            <person name="Nuebel U."/>
            <person name="Pietschmann T."/>
            <person name="Bach T."/>
            <person name="Mueller R."/>
        </authorList>
    </citation>
    <scope>NUCLEOTIDE SEQUENCE [LARGE SCALE GENOMIC DNA]</scope>
    <source>
        <strain evidence="4 5">MSr12523</strain>
    </source>
</reference>
<dbReference type="PANTHER" id="PTHR45586">
    <property type="entry name" value="TPR REPEAT-CONTAINING PROTEIN PA4667"/>
    <property type="match status" value="1"/>
</dbReference>